<proteinExistence type="predicted"/>
<keyword evidence="1" id="KW-0472">Membrane</keyword>
<comment type="caution">
    <text evidence="2">The sequence shown here is derived from an EMBL/GenBank/DDBJ whole genome shotgun (WGS) entry which is preliminary data.</text>
</comment>
<dbReference type="EMBL" id="ACCU02000003">
    <property type="protein sequence ID" value="EEE45849.1"/>
    <property type="molecule type" value="Genomic_DNA"/>
</dbReference>
<sequence>MSDTQDRRPRFRADISLGNILTIVGMVVAGTGAWIEVRTTQAEIKALQVQFERRIVDLERSELERRADRLNQVTLVTEIRADIKYLREAFSRIEKDRGDR</sequence>
<gene>
    <name evidence="2" type="ORF">SADFL11_3138</name>
</gene>
<evidence type="ECO:0000313" key="2">
    <source>
        <dbReference type="EMBL" id="EEE45849.1"/>
    </source>
</evidence>
<name>A0A5E8H0M4_ROSAD</name>
<dbReference type="RefSeq" id="WP_008194081.1">
    <property type="nucleotide sequence ID" value="NZ_CM011002.1"/>
</dbReference>
<reference evidence="2 3" key="1">
    <citation type="submission" date="2008-01" db="EMBL/GenBank/DDBJ databases">
        <authorList>
            <person name="Wagner-Dobler I."/>
            <person name="Ferriera S."/>
            <person name="Johnson J."/>
            <person name="Kravitz S."/>
            <person name="Beeson K."/>
            <person name="Sutton G."/>
            <person name="Rogers Y.-H."/>
            <person name="Friedman R."/>
            <person name="Frazier M."/>
            <person name="Venter J.C."/>
        </authorList>
    </citation>
    <scope>NUCLEOTIDE SEQUENCE [LARGE SCALE GENOMIC DNA]</scope>
    <source>
        <strain evidence="3">DSM 17067 / NCIMB 14079 / DFL-11</strain>
    </source>
</reference>
<keyword evidence="1" id="KW-1133">Transmembrane helix</keyword>
<evidence type="ECO:0000313" key="3">
    <source>
        <dbReference type="Proteomes" id="UP000004703"/>
    </source>
</evidence>
<protein>
    <submittedName>
        <fullName evidence="2">Uncharacterized protein</fullName>
    </submittedName>
</protein>
<reference evidence="2 3" key="2">
    <citation type="submission" date="2013-04" db="EMBL/GenBank/DDBJ databases">
        <authorList>
            <person name="Fiebig A."/>
            <person name="Pradella S."/>
            <person name="Wagner-Doebler I."/>
        </authorList>
    </citation>
    <scope>NUCLEOTIDE SEQUENCE [LARGE SCALE GENOMIC DNA]</scope>
    <source>
        <strain evidence="3">DSM 17067 / NCIMB 14079 / DFL-11</strain>
    </source>
</reference>
<dbReference type="Proteomes" id="UP000004703">
    <property type="component" value="Chromosome"/>
</dbReference>
<evidence type="ECO:0000256" key="1">
    <source>
        <dbReference type="SAM" id="Phobius"/>
    </source>
</evidence>
<dbReference type="AlphaFoldDB" id="A0A5E8H0M4"/>
<feature type="transmembrane region" description="Helical" evidence="1">
    <location>
        <begin position="15"/>
        <end position="35"/>
    </location>
</feature>
<accession>A0A5E8H0M4</accession>
<keyword evidence="1" id="KW-0812">Transmembrane</keyword>
<organism evidence="2 3">
    <name type="scientific">Roseibium alexandrii (strain DSM 17067 / NCIMB 14079 / DFL-11)</name>
    <name type="common">Labrenzia alexandrii</name>
    <dbReference type="NCBI Taxonomy" id="244592"/>
    <lineage>
        <taxon>Bacteria</taxon>
        <taxon>Pseudomonadati</taxon>
        <taxon>Pseudomonadota</taxon>
        <taxon>Alphaproteobacteria</taxon>
        <taxon>Hyphomicrobiales</taxon>
        <taxon>Stappiaceae</taxon>
        <taxon>Roseibium</taxon>
    </lineage>
</organism>